<dbReference type="HOGENOM" id="CLU_1668312_0_0_14"/>
<dbReference type="AlphaFoldDB" id="R4U2R9"/>
<protein>
    <submittedName>
        <fullName evidence="1">Uncharacterized protein</fullName>
    </submittedName>
</protein>
<organism evidence="1 2">
    <name type="scientific">Spiroplasma syrphidicola EA-1</name>
    <dbReference type="NCBI Taxonomy" id="1276229"/>
    <lineage>
        <taxon>Bacteria</taxon>
        <taxon>Bacillati</taxon>
        <taxon>Mycoplasmatota</taxon>
        <taxon>Mollicutes</taxon>
        <taxon>Entomoplasmatales</taxon>
        <taxon>Spiroplasmataceae</taxon>
        <taxon>Spiroplasma</taxon>
    </lineage>
</organism>
<dbReference type="RefSeq" id="WP_016340323.1">
    <property type="nucleotide sequence ID" value="NC_021284.1"/>
</dbReference>
<accession>R4U2R9</accession>
<dbReference type="EMBL" id="CP005078">
    <property type="protein sequence ID" value="AGM25662.1"/>
    <property type="molecule type" value="Genomic_DNA"/>
</dbReference>
<keyword evidence="2" id="KW-1185">Reference proteome</keyword>
<evidence type="ECO:0000313" key="1">
    <source>
        <dbReference type="EMBL" id="AGM25662.1"/>
    </source>
</evidence>
<name>R4U2R9_9MOLU</name>
<gene>
    <name evidence="1" type="ORF">SSYRP_v1c00660</name>
</gene>
<proteinExistence type="predicted"/>
<reference evidence="1 2" key="1">
    <citation type="journal article" date="2013" name="Genome Biol. Evol.">
        <title>Complete genomes of two dipteran-associated spiroplasmas provided insights into the origin, dynamics, and impacts of viral invasion in spiroplasma.</title>
        <authorList>
            <person name="Ku C."/>
            <person name="Lo W.S."/>
            <person name="Chen L.L."/>
            <person name="Kuo C.H."/>
        </authorList>
    </citation>
    <scope>NUCLEOTIDE SEQUENCE [LARGE SCALE GENOMIC DNA]</scope>
    <source>
        <strain evidence="1">EA-1</strain>
    </source>
</reference>
<dbReference type="PATRIC" id="fig|1276229.3.peg.64"/>
<sequence length="158" mass="18842">MAKENQIIKKDTNNLDSYIICLKIRLSDEKLQNKDKIYERVKYGWKLSKNKYKKIKFVFAINIRDSKVIGSYKVCSWDEEHSNDQKENLRKYFKKSDEDLKCNFFGKDVKTIYGKGRNPIRYVKCQYCNKFIAEKDILAKQFNFEKPSCIKCFVSKAD</sequence>
<dbReference type="Proteomes" id="UP000013963">
    <property type="component" value="Chromosome"/>
</dbReference>
<dbReference type="STRING" id="1276229.SSYRP_v1c00660"/>
<dbReference type="KEGG" id="ssyr:SSYRP_v1c00660"/>
<dbReference type="OrthoDB" id="67448at2"/>
<evidence type="ECO:0000313" key="2">
    <source>
        <dbReference type="Proteomes" id="UP000013963"/>
    </source>
</evidence>